<comment type="caution">
    <text evidence="1">The sequence shown here is derived from an EMBL/GenBank/DDBJ whole genome shotgun (WGS) entry which is preliminary data.</text>
</comment>
<dbReference type="InterPro" id="IPR053161">
    <property type="entry name" value="Ulvan_degrading_GH"/>
</dbReference>
<organism evidence="1">
    <name type="scientific">termite gut metagenome</name>
    <dbReference type="NCBI Taxonomy" id="433724"/>
    <lineage>
        <taxon>unclassified sequences</taxon>
        <taxon>metagenomes</taxon>
        <taxon>organismal metagenomes</taxon>
    </lineage>
</organism>
<sequence>DMLFNQFNETSPQAQFGNIRSVKELSSVANQMGYRRTLSETYGGGAWEETFRDYKRLGDWEYVLGVNFMNQHIADLSIAGARKYDYPPVFSDVEPWWEYYKYLNLHFARLSMALSAGEQRNDILIIEPTTSVWQYYAYGNSNNKFREIGQSFQTFVTTLEKAQVEYDLGCENIIKDHGKTAKGKFVINKRAYSKVVIPPMTENLDAPTFKLLKEFAKKGGTVLAFSKPNILDGKPDKDMEKFFNEDTHVQAFDTLTPAIIGKEFATNTSATVPDQSAKQTR</sequence>
<dbReference type="AlphaFoldDB" id="A0A5J4Q5R4"/>
<feature type="non-terminal residue" evidence="1">
    <location>
        <position position="1"/>
    </location>
</feature>
<dbReference type="PANTHER" id="PTHR36848">
    <property type="entry name" value="DNA-BINDING PROTEIN (PUTATIVE SECRETED PROTEIN)-RELATED"/>
    <property type="match status" value="1"/>
</dbReference>
<dbReference type="Gene3D" id="3.40.50.880">
    <property type="match status" value="1"/>
</dbReference>
<dbReference type="EMBL" id="SNRY01005055">
    <property type="protein sequence ID" value="KAA6315963.1"/>
    <property type="molecule type" value="Genomic_DNA"/>
</dbReference>
<protein>
    <recommendedName>
        <fullName evidence="2">Glycoside hydrolase family 42 N-terminal domain-containing protein</fullName>
    </recommendedName>
</protein>
<evidence type="ECO:0000313" key="1">
    <source>
        <dbReference type="EMBL" id="KAA6315963.1"/>
    </source>
</evidence>
<evidence type="ECO:0008006" key="2">
    <source>
        <dbReference type="Google" id="ProtNLM"/>
    </source>
</evidence>
<name>A0A5J4Q5R4_9ZZZZ</name>
<reference evidence="1" key="1">
    <citation type="submission" date="2019-03" db="EMBL/GenBank/DDBJ databases">
        <title>Single cell metagenomics reveals metabolic interactions within the superorganism composed of flagellate Streblomastix strix and complex community of Bacteroidetes bacteria on its surface.</title>
        <authorList>
            <person name="Treitli S.C."/>
            <person name="Kolisko M."/>
            <person name="Husnik F."/>
            <person name="Keeling P."/>
            <person name="Hampl V."/>
        </authorList>
    </citation>
    <scope>NUCLEOTIDE SEQUENCE</scope>
    <source>
        <strain evidence="1">STM</strain>
    </source>
</reference>
<gene>
    <name evidence="1" type="ORF">EZS27_033659</name>
</gene>
<accession>A0A5J4Q5R4</accession>
<dbReference type="PANTHER" id="PTHR36848:SF2">
    <property type="entry name" value="SECRETED PROTEIN"/>
    <property type="match status" value="1"/>
</dbReference>
<dbReference type="InterPro" id="IPR029062">
    <property type="entry name" value="Class_I_gatase-like"/>
</dbReference>
<proteinExistence type="predicted"/>